<accession>A0A0A9DK22</accession>
<reference evidence="2" key="1">
    <citation type="submission" date="2014-09" db="EMBL/GenBank/DDBJ databases">
        <authorList>
            <person name="Magalhaes I.L.F."/>
            <person name="Oliveira U."/>
            <person name="Santos F.R."/>
            <person name="Vidigal T.H.D.A."/>
            <person name="Brescovit A.D."/>
            <person name="Santos A.J."/>
        </authorList>
    </citation>
    <scope>NUCLEOTIDE SEQUENCE</scope>
    <source>
        <tissue evidence="2">Shoot tissue taken approximately 20 cm above the soil surface</tissue>
    </source>
</reference>
<evidence type="ECO:0000256" key="1">
    <source>
        <dbReference type="SAM" id="Phobius"/>
    </source>
</evidence>
<reference evidence="2" key="2">
    <citation type="journal article" date="2015" name="Data Brief">
        <title>Shoot transcriptome of the giant reed, Arundo donax.</title>
        <authorList>
            <person name="Barrero R.A."/>
            <person name="Guerrero F.D."/>
            <person name="Moolhuijzen P."/>
            <person name="Goolsby J.A."/>
            <person name="Tidwell J."/>
            <person name="Bellgard S.E."/>
            <person name="Bellgard M.I."/>
        </authorList>
    </citation>
    <scope>NUCLEOTIDE SEQUENCE</scope>
    <source>
        <tissue evidence="2">Shoot tissue taken approximately 20 cm above the soil surface</tissue>
    </source>
</reference>
<organism evidence="2">
    <name type="scientific">Arundo donax</name>
    <name type="common">Giant reed</name>
    <name type="synonym">Donax arundinaceus</name>
    <dbReference type="NCBI Taxonomy" id="35708"/>
    <lineage>
        <taxon>Eukaryota</taxon>
        <taxon>Viridiplantae</taxon>
        <taxon>Streptophyta</taxon>
        <taxon>Embryophyta</taxon>
        <taxon>Tracheophyta</taxon>
        <taxon>Spermatophyta</taxon>
        <taxon>Magnoliopsida</taxon>
        <taxon>Liliopsida</taxon>
        <taxon>Poales</taxon>
        <taxon>Poaceae</taxon>
        <taxon>PACMAD clade</taxon>
        <taxon>Arundinoideae</taxon>
        <taxon>Arundineae</taxon>
        <taxon>Arundo</taxon>
    </lineage>
</organism>
<dbReference type="EMBL" id="GBRH01209769">
    <property type="protein sequence ID" value="JAD88126.1"/>
    <property type="molecule type" value="Transcribed_RNA"/>
</dbReference>
<protein>
    <submittedName>
        <fullName evidence="2">Uncharacterized protein</fullName>
    </submittedName>
</protein>
<keyword evidence="1" id="KW-0472">Membrane</keyword>
<feature type="transmembrane region" description="Helical" evidence="1">
    <location>
        <begin position="20"/>
        <end position="38"/>
    </location>
</feature>
<evidence type="ECO:0000313" key="2">
    <source>
        <dbReference type="EMBL" id="JAD88126.1"/>
    </source>
</evidence>
<dbReference type="AlphaFoldDB" id="A0A0A9DK22"/>
<sequence length="39" mass="4678">MVILILKFVLSPCQSMNVHIVIYYFQLTTSYIGFFFWTL</sequence>
<keyword evidence="1" id="KW-1133">Transmembrane helix</keyword>
<proteinExistence type="predicted"/>
<name>A0A0A9DK22_ARUDO</name>
<keyword evidence="1" id="KW-0812">Transmembrane</keyword>